<name>A0ABW6RUG8_9NOCA</name>
<evidence type="ECO:0008006" key="3">
    <source>
        <dbReference type="Google" id="ProtNLM"/>
    </source>
</evidence>
<dbReference type="Proteomes" id="UP001601992">
    <property type="component" value="Unassembled WGS sequence"/>
</dbReference>
<dbReference type="RefSeq" id="WP_063713236.1">
    <property type="nucleotide sequence ID" value="NZ_JBIAQY010000002.1"/>
</dbReference>
<keyword evidence="2" id="KW-1185">Reference proteome</keyword>
<protein>
    <recommendedName>
        <fullName evidence="3">DUF3263 domain-containing protein</fullName>
    </recommendedName>
</protein>
<proteinExistence type="predicted"/>
<gene>
    <name evidence="1" type="ORF">ACFYXQ_07705</name>
</gene>
<organism evidence="1 2">
    <name type="scientific">Nocardia jiangxiensis</name>
    <dbReference type="NCBI Taxonomy" id="282685"/>
    <lineage>
        <taxon>Bacteria</taxon>
        <taxon>Bacillati</taxon>
        <taxon>Actinomycetota</taxon>
        <taxon>Actinomycetes</taxon>
        <taxon>Mycobacteriales</taxon>
        <taxon>Nocardiaceae</taxon>
        <taxon>Nocardia</taxon>
    </lineage>
</organism>
<evidence type="ECO:0000313" key="2">
    <source>
        <dbReference type="Proteomes" id="UP001601992"/>
    </source>
</evidence>
<evidence type="ECO:0000313" key="1">
    <source>
        <dbReference type="EMBL" id="MFF3567657.1"/>
    </source>
</evidence>
<reference evidence="1 2" key="1">
    <citation type="submission" date="2024-10" db="EMBL/GenBank/DDBJ databases">
        <title>The Natural Products Discovery Center: Release of the First 8490 Sequenced Strains for Exploring Actinobacteria Biosynthetic Diversity.</title>
        <authorList>
            <person name="Kalkreuter E."/>
            <person name="Kautsar S.A."/>
            <person name="Yang D."/>
            <person name="Bader C.D."/>
            <person name="Teijaro C.N."/>
            <person name="Fluegel L."/>
            <person name="Davis C.M."/>
            <person name="Simpson J.R."/>
            <person name="Lauterbach L."/>
            <person name="Steele A.D."/>
            <person name="Gui C."/>
            <person name="Meng S."/>
            <person name="Li G."/>
            <person name="Viehrig K."/>
            <person name="Ye F."/>
            <person name="Su P."/>
            <person name="Kiefer A.F."/>
            <person name="Nichols A."/>
            <person name="Cepeda A.J."/>
            <person name="Yan W."/>
            <person name="Fan B."/>
            <person name="Jiang Y."/>
            <person name="Adhikari A."/>
            <person name="Zheng C.-J."/>
            <person name="Schuster L."/>
            <person name="Cowan T.M."/>
            <person name="Smanski M.J."/>
            <person name="Chevrette M.G."/>
            <person name="De Carvalho L.P.S."/>
            <person name="Shen B."/>
        </authorList>
    </citation>
    <scope>NUCLEOTIDE SEQUENCE [LARGE SCALE GENOMIC DNA]</scope>
    <source>
        <strain evidence="1 2">NPDC002593</strain>
    </source>
</reference>
<comment type="caution">
    <text evidence="1">The sequence shown here is derived from an EMBL/GenBank/DDBJ whole genome shotgun (WGS) entry which is preliminary data.</text>
</comment>
<dbReference type="EMBL" id="JBIAQY010000002">
    <property type="protein sequence ID" value="MFF3567657.1"/>
    <property type="molecule type" value="Genomic_DNA"/>
</dbReference>
<sequence length="118" mass="13125">MTARTGPDPAAARVDYGSSWVRSSLRQLDSFRRSHAVDIDASQVIAFAIRWAPFGGASTGELLVVFGVGRRRFVEMLSTGLEPRRTDTPEIRLRKRTLLNALRSAWRFDEAPPTAPVL</sequence>
<accession>A0ABW6RUG8</accession>